<feature type="compositionally biased region" description="Polar residues" evidence="1">
    <location>
        <begin position="948"/>
        <end position="959"/>
    </location>
</feature>
<feature type="region of interest" description="Disordered" evidence="1">
    <location>
        <begin position="500"/>
        <end position="521"/>
    </location>
</feature>
<evidence type="ECO:0000256" key="1">
    <source>
        <dbReference type="SAM" id="MobiDB-lite"/>
    </source>
</evidence>
<feature type="region of interest" description="Disordered" evidence="1">
    <location>
        <begin position="1220"/>
        <end position="1245"/>
    </location>
</feature>
<dbReference type="EMBL" id="OZ023709">
    <property type="protein sequence ID" value="CAK9881195.1"/>
    <property type="molecule type" value="Genomic_DNA"/>
</dbReference>
<gene>
    <name evidence="2" type="ORF">CSSPJE1EN2_LOCUS22594</name>
</gene>
<feature type="region of interest" description="Disordered" evidence="1">
    <location>
        <begin position="322"/>
        <end position="342"/>
    </location>
</feature>
<sequence>MTTISISKSKHRLSPSLATLSLDNFSQQQRSPLPSSNESTNASGIAAVSPLVQRKRHSGELPMTTSSSSSCNVKKTARRRARSTLGGGEDFVNGLDFAAGAPAGGASSQGSEENKPVLFFTSKAPGLHENGRVSSVQSTRVCPKASAAKEKQTSGMGKSGSAAGSVYHQSAKLERCLSERATTRIENRTIPLPDIYLPLDCPSLELVTHGRSPQYNLPSGRGSEDDTEEEVVVCEEPPQQQVKKQEEEEIIEESYTVLEKRCASENPNAAAAAAAILDERCASSSQLEMDPRTSSLQENDDECNVEAQRTRAAPIFHRRCASQAMENPSSTSSLQAERDDDHRLVNERRGAAATFHRRCASQAMEHPSFTSSLQPERDDDRLVNERRRAAAMLHRRFASQAMDPPSFTSSLQPERDDDWPDSIVGQQGIMQQAQTLFGQDDVEKPNKEPLKATIEEDPSSNVSHVEEASEMAKMESELSPSILAADQESNANEIAASVELHTSPEQSPSGESLAEHQESSNALEKFEHDVTFASEALGTPDLQSGAAANELDAANQVVNESCRGTPGGSRVCFHPTSPSLRTSETSRVSEDLFLEEDRSQANGSQNILHDSSFKLQQEHCPESCCIERQENEEAGKVLFLLPSAAAAAAAQDLLDLSQSGLPNLGSESGRKSVMGMSKISMMSTDESSSSSSSSSSSFSSSCGWTSASAVSSKLPDAAGDHQELDLSSEPAAAKDEKSFSTSQHVEVIVPVGLVTAAAAGKVTEEQLTEAAFLSNLGYHHADKETALRCASSQDLLQQPRGGSAAASTNRTNVFRSKSTGRHTARLAVREPGVGLASAYSDSEQDANLATVSAAENHLPLEHPQVCSSRFSKVDLNACHNVHHDRILPKQFLDVILTGSARRHGLPKKKLIDDNHNNIPVINYKPFSSPTENAAATGHHPYLEPHLNSKGNGERTSTSGPEEQFMKYIVQDVFMQEENSKGTIVMALKSEKVETNQITALVESSACPRAAVAAESGLASERPEAESGRHKMNADHVTGCFGPVISTASGVQLQKGTKLMNAECQQQNKTDFMNPRLGMVQAMSSNPVSKLAPLMAKPTHEGKVMLNTNEKPQSMREMFLVSPRQSLEEYRLGPSIHILGNPSFSSSHQDRLWEEQAEAYSSGGRGTPGRDQESSTAAAFLAPRPASAGSGDVLLPSSASLSVRKGASDATVVPTSADTWIEKGKSQSGKKRKAKKASKPRTPLQSLLAEEIKGKDSDTNSVNWSSSSGTNPCMKQLMLRIRGNLAPKSSSPKNQHSRSHRSSFWTSCICFSPLP</sequence>
<feature type="compositionally biased region" description="Polar residues" evidence="1">
    <location>
        <begin position="19"/>
        <end position="43"/>
    </location>
</feature>
<keyword evidence="3" id="KW-1185">Reference proteome</keyword>
<feature type="compositionally biased region" description="Polar residues" evidence="1">
    <location>
        <begin position="324"/>
        <end position="335"/>
    </location>
</feature>
<proteinExistence type="predicted"/>
<feature type="region of interest" description="Disordered" evidence="1">
    <location>
        <begin position="714"/>
        <end position="740"/>
    </location>
</feature>
<protein>
    <submittedName>
        <fullName evidence="2">Uncharacterized protein</fullName>
    </submittedName>
</protein>
<feature type="region of interest" description="Disordered" evidence="1">
    <location>
        <begin position="451"/>
        <end position="478"/>
    </location>
</feature>
<feature type="compositionally biased region" description="Polar residues" evidence="1">
    <location>
        <begin position="63"/>
        <end position="73"/>
    </location>
</feature>
<feature type="compositionally biased region" description="Basic residues" evidence="1">
    <location>
        <begin position="1227"/>
        <end position="1238"/>
    </location>
</feature>
<feature type="compositionally biased region" description="Polar residues" evidence="1">
    <location>
        <begin position="576"/>
        <end position="586"/>
    </location>
</feature>
<feature type="region of interest" description="Disordered" evidence="1">
    <location>
        <begin position="361"/>
        <end position="380"/>
    </location>
</feature>
<evidence type="ECO:0000313" key="3">
    <source>
        <dbReference type="Proteomes" id="UP001497522"/>
    </source>
</evidence>
<feature type="region of interest" description="Disordered" evidence="1">
    <location>
        <begin position="19"/>
        <end position="89"/>
    </location>
</feature>
<dbReference type="Proteomes" id="UP001497522">
    <property type="component" value="Chromosome 8"/>
</dbReference>
<feature type="region of interest" description="Disordered" evidence="1">
    <location>
        <begin position="929"/>
        <end position="959"/>
    </location>
</feature>
<feature type="region of interest" description="Disordered" evidence="1">
    <location>
        <begin position="1156"/>
        <end position="1175"/>
    </location>
</feature>
<feature type="region of interest" description="Disordered" evidence="1">
    <location>
        <begin position="1252"/>
        <end position="1271"/>
    </location>
</feature>
<feature type="region of interest" description="Disordered" evidence="1">
    <location>
        <begin position="565"/>
        <end position="586"/>
    </location>
</feature>
<feature type="region of interest" description="Disordered" evidence="1">
    <location>
        <begin position="401"/>
        <end position="422"/>
    </location>
</feature>
<organism evidence="2 3">
    <name type="scientific">Sphagnum jensenii</name>
    <dbReference type="NCBI Taxonomy" id="128206"/>
    <lineage>
        <taxon>Eukaryota</taxon>
        <taxon>Viridiplantae</taxon>
        <taxon>Streptophyta</taxon>
        <taxon>Embryophyta</taxon>
        <taxon>Bryophyta</taxon>
        <taxon>Sphagnophytina</taxon>
        <taxon>Sphagnopsida</taxon>
        <taxon>Sphagnales</taxon>
        <taxon>Sphagnaceae</taxon>
        <taxon>Sphagnum</taxon>
    </lineage>
</organism>
<reference evidence="2" key="1">
    <citation type="submission" date="2024-03" db="EMBL/GenBank/DDBJ databases">
        <authorList>
            <consortium name="ELIXIR-Norway"/>
            <consortium name="Elixir Norway"/>
        </authorList>
    </citation>
    <scope>NUCLEOTIDE SEQUENCE</scope>
</reference>
<feature type="compositionally biased region" description="Low complexity" evidence="1">
    <location>
        <begin position="1258"/>
        <end position="1270"/>
    </location>
</feature>
<name>A0ABP1BYL3_9BRYO</name>
<accession>A0ABP1BYL3</accession>
<feature type="compositionally biased region" description="Basic and acidic residues" evidence="1">
    <location>
        <begin position="464"/>
        <end position="476"/>
    </location>
</feature>
<evidence type="ECO:0000313" key="2">
    <source>
        <dbReference type="EMBL" id="CAK9881195.1"/>
    </source>
</evidence>